<dbReference type="Pfam" id="PF00989">
    <property type="entry name" value="PAS"/>
    <property type="match status" value="1"/>
</dbReference>
<reference evidence="2" key="1">
    <citation type="submission" date="2023-07" db="EMBL/GenBank/DDBJ databases">
        <title>Genomic Encyclopedia of Type Strains, Phase IV (KMG-IV): sequencing the most valuable type-strain genomes for metagenomic binning, comparative biology and taxonomic classification.</title>
        <authorList>
            <person name="Goeker M."/>
        </authorList>
    </citation>
    <scope>NUCLEOTIDE SEQUENCE</scope>
    <source>
        <strain evidence="2">DSM 19569</strain>
    </source>
</reference>
<feature type="domain" description="PAS" evidence="1">
    <location>
        <begin position="1"/>
        <end position="57"/>
    </location>
</feature>
<comment type="caution">
    <text evidence="2">The sequence shown here is derived from an EMBL/GenBank/DDBJ whole genome shotgun (WGS) entry which is preliminary data.</text>
</comment>
<evidence type="ECO:0000313" key="3">
    <source>
        <dbReference type="Proteomes" id="UP001223420"/>
    </source>
</evidence>
<dbReference type="Proteomes" id="UP001223420">
    <property type="component" value="Unassembled WGS sequence"/>
</dbReference>
<gene>
    <name evidence="2" type="ORF">QO001_002835</name>
</gene>
<dbReference type="NCBIfam" id="TIGR00229">
    <property type="entry name" value="sensory_box"/>
    <property type="match status" value="1"/>
</dbReference>
<dbReference type="InterPro" id="IPR000014">
    <property type="entry name" value="PAS"/>
</dbReference>
<protein>
    <submittedName>
        <fullName evidence="2">PAS domain S-box-containing protein</fullName>
    </submittedName>
</protein>
<dbReference type="AlphaFoldDB" id="A0AAJ1TSQ1"/>
<proteinExistence type="predicted"/>
<dbReference type="PROSITE" id="PS50112">
    <property type="entry name" value="PAS"/>
    <property type="match status" value="1"/>
</dbReference>
<dbReference type="Gene3D" id="3.30.450.20">
    <property type="entry name" value="PAS domain"/>
    <property type="match status" value="1"/>
</dbReference>
<dbReference type="InterPro" id="IPR035965">
    <property type="entry name" value="PAS-like_dom_sf"/>
</dbReference>
<dbReference type="RefSeq" id="WP_230366395.1">
    <property type="nucleotide sequence ID" value="NZ_JAJALK010000005.1"/>
</dbReference>
<dbReference type="InterPro" id="IPR013767">
    <property type="entry name" value="PAS_fold"/>
</dbReference>
<sequence>MIFMTDAAGALTYVSPEWHGLTGQNQRDAVGQGWFERLNTEDGAVLRAVIKEAAQAKAEFIVRFRLSRDGGGSIWAAAGAVPSYGPPDHTFLGFLGSITELVPGSEALSAQGGLGRFVPPPPRPSTAPASTLDLVADHLLMAHGLIEVDGGKSALAPLREALFRVGQEIAQKMTVSPVSSTLENGDTLH</sequence>
<evidence type="ECO:0000259" key="1">
    <source>
        <dbReference type="PROSITE" id="PS50112"/>
    </source>
</evidence>
<name>A0AAJ1TSQ1_9HYPH</name>
<evidence type="ECO:0000313" key="2">
    <source>
        <dbReference type="EMBL" id="MDQ0543906.1"/>
    </source>
</evidence>
<dbReference type="GO" id="GO:0006355">
    <property type="term" value="P:regulation of DNA-templated transcription"/>
    <property type="evidence" value="ECO:0007669"/>
    <property type="project" value="InterPro"/>
</dbReference>
<accession>A0AAJ1TSQ1</accession>
<dbReference type="SUPFAM" id="SSF55785">
    <property type="entry name" value="PYP-like sensor domain (PAS domain)"/>
    <property type="match status" value="1"/>
</dbReference>
<dbReference type="CDD" id="cd00130">
    <property type="entry name" value="PAS"/>
    <property type="match status" value="1"/>
</dbReference>
<organism evidence="2 3">
    <name type="scientific">Methylobacterium brachiatum</name>
    <dbReference type="NCBI Taxonomy" id="269660"/>
    <lineage>
        <taxon>Bacteria</taxon>
        <taxon>Pseudomonadati</taxon>
        <taxon>Pseudomonadota</taxon>
        <taxon>Alphaproteobacteria</taxon>
        <taxon>Hyphomicrobiales</taxon>
        <taxon>Methylobacteriaceae</taxon>
        <taxon>Methylobacterium</taxon>
    </lineage>
</organism>
<dbReference type="EMBL" id="JAUSWL010000004">
    <property type="protein sequence ID" value="MDQ0543906.1"/>
    <property type="molecule type" value="Genomic_DNA"/>
</dbReference>